<evidence type="ECO:0000313" key="7">
    <source>
        <dbReference type="Proteomes" id="UP000542353"/>
    </source>
</evidence>
<evidence type="ECO:0000256" key="2">
    <source>
        <dbReference type="ARBA" id="ARBA00022692"/>
    </source>
</evidence>
<name>A0A7W7Z3I7_9BRAD</name>
<accession>A0A7W7Z3I7</accession>
<dbReference type="RefSeq" id="WP_184256930.1">
    <property type="nucleotide sequence ID" value="NZ_JACHIH010000010.1"/>
</dbReference>
<evidence type="ECO:0000313" key="6">
    <source>
        <dbReference type="EMBL" id="MBB5047264.1"/>
    </source>
</evidence>
<keyword evidence="2 5" id="KW-0812">Transmembrane</keyword>
<sequence>MNAFDIVVYVALLAAVAIGFQAGLLRSAVTILGYLLAMPIALWATTLIGARLDTASEMPTAQSSFTFIAAFLVSGIALGSLLRAAINETVGSRIGPVDRLGGAALGAVRVGLVAITMVLIFDELIPAHAQPAFLAGSQLRPLLSAAGQRGFKSLPPDVAAYIAQLKQTHRL</sequence>
<dbReference type="InterPro" id="IPR003825">
    <property type="entry name" value="Colicin-V_CvpA"/>
</dbReference>
<keyword evidence="7" id="KW-1185">Reference proteome</keyword>
<evidence type="ECO:0000256" key="5">
    <source>
        <dbReference type="SAM" id="Phobius"/>
    </source>
</evidence>
<dbReference type="InterPro" id="IPR052719">
    <property type="entry name" value="CvpA-like"/>
</dbReference>
<reference evidence="6 7" key="1">
    <citation type="submission" date="2020-08" db="EMBL/GenBank/DDBJ databases">
        <title>Genomic Encyclopedia of Type Strains, Phase IV (KMG-IV): sequencing the most valuable type-strain genomes for metagenomic binning, comparative biology and taxonomic classification.</title>
        <authorList>
            <person name="Goeker M."/>
        </authorList>
    </citation>
    <scope>NUCLEOTIDE SEQUENCE [LARGE SCALE GENOMIC DNA]</scope>
    <source>
        <strain evidence="6 7">DSM 12706</strain>
    </source>
</reference>
<dbReference type="PANTHER" id="PTHR36926">
    <property type="entry name" value="COLICIN V PRODUCTION PROTEIN"/>
    <property type="match status" value="1"/>
</dbReference>
<feature type="transmembrane region" description="Helical" evidence="5">
    <location>
        <begin position="32"/>
        <end position="52"/>
    </location>
</feature>
<dbReference type="PANTHER" id="PTHR36926:SF1">
    <property type="entry name" value="COLICIN V PRODUCTION PROTEIN"/>
    <property type="match status" value="1"/>
</dbReference>
<evidence type="ECO:0000256" key="4">
    <source>
        <dbReference type="ARBA" id="ARBA00023136"/>
    </source>
</evidence>
<feature type="transmembrane region" description="Helical" evidence="5">
    <location>
        <begin position="64"/>
        <end position="82"/>
    </location>
</feature>
<dbReference type="GO" id="GO:0016020">
    <property type="term" value="C:membrane"/>
    <property type="evidence" value="ECO:0007669"/>
    <property type="project" value="UniProtKB-SubCell"/>
</dbReference>
<dbReference type="GO" id="GO:0009403">
    <property type="term" value="P:toxin biosynthetic process"/>
    <property type="evidence" value="ECO:0007669"/>
    <property type="project" value="InterPro"/>
</dbReference>
<dbReference type="AlphaFoldDB" id="A0A7W7Z3I7"/>
<evidence type="ECO:0000256" key="1">
    <source>
        <dbReference type="ARBA" id="ARBA00004141"/>
    </source>
</evidence>
<keyword evidence="3 5" id="KW-1133">Transmembrane helix</keyword>
<feature type="transmembrane region" description="Helical" evidence="5">
    <location>
        <begin position="6"/>
        <end position="25"/>
    </location>
</feature>
<dbReference type="Proteomes" id="UP000542353">
    <property type="component" value="Unassembled WGS sequence"/>
</dbReference>
<comment type="subcellular location">
    <subcellularLocation>
        <location evidence="1">Membrane</location>
        <topology evidence="1">Multi-pass membrane protein</topology>
    </subcellularLocation>
</comment>
<proteinExistence type="predicted"/>
<dbReference type="Pfam" id="PF02674">
    <property type="entry name" value="Colicin_V"/>
    <property type="match status" value="1"/>
</dbReference>
<comment type="caution">
    <text evidence="6">The sequence shown here is derived from an EMBL/GenBank/DDBJ whole genome shotgun (WGS) entry which is preliminary data.</text>
</comment>
<protein>
    <submittedName>
        <fullName evidence="6">Membrane protein required for colicin V production</fullName>
    </submittedName>
</protein>
<gene>
    <name evidence="6" type="ORF">HNR60_002018</name>
</gene>
<feature type="transmembrane region" description="Helical" evidence="5">
    <location>
        <begin position="103"/>
        <end position="121"/>
    </location>
</feature>
<keyword evidence="4 5" id="KW-0472">Membrane</keyword>
<dbReference type="EMBL" id="JACHIH010000010">
    <property type="protein sequence ID" value="MBB5047264.1"/>
    <property type="molecule type" value="Genomic_DNA"/>
</dbReference>
<organism evidence="6 7">
    <name type="scientific">Rhodopseudomonas rhenobacensis</name>
    <dbReference type="NCBI Taxonomy" id="87461"/>
    <lineage>
        <taxon>Bacteria</taxon>
        <taxon>Pseudomonadati</taxon>
        <taxon>Pseudomonadota</taxon>
        <taxon>Alphaproteobacteria</taxon>
        <taxon>Hyphomicrobiales</taxon>
        <taxon>Nitrobacteraceae</taxon>
        <taxon>Rhodopseudomonas</taxon>
    </lineage>
</organism>
<evidence type="ECO:0000256" key="3">
    <source>
        <dbReference type="ARBA" id="ARBA00022989"/>
    </source>
</evidence>